<dbReference type="EMBL" id="ACCL02000011">
    <property type="protein sequence ID" value="EET60327.1"/>
    <property type="molecule type" value="Genomic_DNA"/>
</dbReference>
<name>C6LFW3_9FIRM</name>
<dbReference type="RefSeq" id="WP_006862307.1">
    <property type="nucleotide sequence ID" value="NZ_ACCL02000011.1"/>
</dbReference>
<accession>C6LFW3</accession>
<keyword evidence="2" id="KW-1185">Reference proteome</keyword>
<evidence type="ECO:0000313" key="1">
    <source>
        <dbReference type="EMBL" id="EET60327.1"/>
    </source>
</evidence>
<gene>
    <name evidence="1" type="ORF">BRYFOR_07523</name>
</gene>
<reference evidence="1" key="1">
    <citation type="submission" date="2009-07" db="EMBL/GenBank/DDBJ databases">
        <authorList>
            <person name="Weinstock G."/>
            <person name="Sodergren E."/>
            <person name="Clifton S."/>
            <person name="Fulton L."/>
            <person name="Fulton B."/>
            <person name="Courtney L."/>
            <person name="Fronick C."/>
            <person name="Harrison M."/>
            <person name="Strong C."/>
            <person name="Farmer C."/>
            <person name="Delahaunty K."/>
            <person name="Markovic C."/>
            <person name="Hall O."/>
            <person name="Minx P."/>
            <person name="Tomlinson C."/>
            <person name="Mitreva M."/>
            <person name="Nelson J."/>
            <person name="Hou S."/>
            <person name="Wollam A."/>
            <person name="Pepin K.H."/>
            <person name="Johnson M."/>
            <person name="Bhonagiri V."/>
            <person name="Nash W.E."/>
            <person name="Warren W."/>
            <person name="Chinwalla A."/>
            <person name="Mardis E.R."/>
            <person name="Wilson R.K."/>
        </authorList>
    </citation>
    <scope>NUCLEOTIDE SEQUENCE [LARGE SCALE GENOMIC DNA]</scope>
    <source>
        <strain evidence="1">DSM 14469</strain>
    </source>
</reference>
<comment type="caution">
    <text evidence="1">The sequence shown here is derived from an EMBL/GenBank/DDBJ whole genome shotgun (WGS) entry which is preliminary data.</text>
</comment>
<organism evidence="1 2">
    <name type="scientific">Marvinbryantia formatexigens DSM 14469</name>
    <dbReference type="NCBI Taxonomy" id="478749"/>
    <lineage>
        <taxon>Bacteria</taxon>
        <taxon>Bacillati</taxon>
        <taxon>Bacillota</taxon>
        <taxon>Clostridia</taxon>
        <taxon>Lachnospirales</taxon>
        <taxon>Lachnospiraceae</taxon>
        <taxon>Marvinbryantia</taxon>
    </lineage>
</organism>
<sequence length="89" mass="10138">MNRNRKGVMPEITREIYKSVKKFDRQQFQSFCRDLYSYGFEDGRASVPGIDLTAIYEAIGATKGIGPKKLEEIKRSIEAAFTEKGAQKE</sequence>
<protein>
    <submittedName>
        <fullName evidence="1">Uncharacterized protein</fullName>
    </submittedName>
</protein>
<dbReference type="AlphaFoldDB" id="C6LFW3"/>
<evidence type="ECO:0000313" key="2">
    <source>
        <dbReference type="Proteomes" id="UP000005561"/>
    </source>
</evidence>
<proteinExistence type="predicted"/>
<dbReference type="STRING" id="168384.SAMN05660368_03657"/>
<dbReference type="eggNOG" id="ENOG5033BCN">
    <property type="taxonomic scope" value="Bacteria"/>
</dbReference>
<dbReference type="OrthoDB" id="2056570at2"/>
<dbReference type="Proteomes" id="UP000005561">
    <property type="component" value="Unassembled WGS sequence"/>
</dbReference>